<feature type="compositionally biased region" description="Polar residues" evidence="1">
    <location>
        <begin position="128"/>
        <end position="138"/>
    </location>
</feature>
<reference evidence="4" key="1">
    <citation type="journal article" date="2019" name="Int. J. Syst. Evol. Microbiol.">
        <title>The Global Catalogue of Microorganisms (GCM) 10K type strain sequencing project: providing services to taxonomists for standard genome sequencing and annotation.</title>
        <authorList>
            <consortium name="The Broad Institute Genomics Platform"/>
            <consortium name="The Broad Institute Genome Sequencing Center for Infectious Disease"/>
            <person name="Wu L."/>
            <person name="Ma J."/>
        </authorList>
    </citation>
    <scope>NUCLEOTIDE SEQUENCE [LARGE SCALE GENOMIC DNA]</scope>
    <source>
        <strain evidence="4">IBRC-M 10987</strain>
    </source>
</reference>
<keyword evidence="2" id="KW-0472">Membrane</keyword>
<feature type="region of interest" description="Disordered" evidence="1">
    <location>
        <begin position="58"/>
        <end position="138"/>
    </location>
</feature>
<feature type="transmembrane region" description="Helical" evidence="2">
    <location>
        <begin position="7"/>
        <end position="30"/>
    </location>
</feature>
<evidence type="ECO:0000313" key="4">
    <source>
        <dbReference type="Proteomes" id="UP001595715"/>
    </source>
</evidence>
<dbReference type="EMBL" id="JBHSAM010000025">
    <property type="protein sequence ID" value="MFC4100420.1"/>
    <property type="molecule type" value="Genomic_DNA"/>
</dbReference>
<keyword evidence="4" id="KW-1185">Reference proteome</keyword>
<evidence type="ECO:0000256" key="1">
    <source>
        <dbReference type="SAM" id="MobiDB-lite"/>
    </source>
</evidence>
<keyword evidence="2" id="KW-1133">Transmembrane helix</keyword>
<proteinExistence type="predicted"/>
<accession>A0ABV8K339</accession>
<keyword evidence="2" id="KW-0812">Transmembrane</keyword>
<gene>
    <name evidence="3" type="ORF">ACFOZ8_12255</name>
</gene>
<evidence type="ECO:0000313" key="3">
    <source>
        <dbReference type="EMBL" id="MFC4100420.1"/>
    </source>
</evidence>
<dbReference type="Proteomes" id="UP001595715">
    <property type="component" value="Unassembled WGS sequence"/>
</dbReference>
<feature type="compositionally biased region" description="Basic and acidic residues" evidence="1">
    <location>
        <begin position="89"/>
        <end position="126"/>
    </location>
</feature>
<organism evidence="3 4">
    <name type="scientific">Paenibacillus xanthanilyticus</name>
    <dbReference type="NCBI Taxonomy" id="1783531"/>
    <lineage>
        <taxon>Bacteria</taxon>
        <taxon>Bacillati</taxon>
        <taxon>Bacillota</taxon>
        <taxon>Bacilli</taxon>
        <taxon>Bacillales</taxon>
        <taxon>Paenibacillaceae</taxon>
        <taxon>Paenibacillus</taxon>
    </lineage>
</organism>
<dbReference type="RefSeq" id="WP_377719088.1">
    <property type="nucleotide sequence ID" value="NZ_JBHSAM010000025.1"/>
</dbReference>
<comment type="caution">
    <text evidence="3">The sequence shown here is derived from an EMBL/GenBank/DDBJ whole genome shotgun (WGS) entry which is preliminary data.</text>
</comment>
<evidence type="ECO:0000256" key="2">
    <source>
        <dbReference type="SAM" id="Phobius"/>
    </source>
</evidence>
<sequence length="228" mass="24818">MKRWKKVVIWISSIIVVLGITGLLVANYMIDRFLSSLATEDVVVAEVAGVNNQIVEEKPEVTVNPDTAEKDTTGAVKQDDAEVSAEGETSSKVEDKKEEQDTSSKDAVDKQSGSKKEETNENKPKLDTSYSAEVSSSKAEAIKENVTVKEKAQVTSILLGELDMDDIKKLQGLASGGLSVEEKKEARRILLEKISPDQYNALSSIAKKYGASEGKSYDQVSKEEGLTE</sequence>
<protein>
    <submittedName>
        <fullName evidence="3">Uncharacterized protein</fullName>
    </submittedName>
</protein>
<feature type="compositionally biased region" description="Basic and acidic residues" evidence="1">
    <location>
        <begin position="67"/>
        <end position="80"/>
    </location>
</feature>
<name>A0ABV8K339_9BACL</name>